<comment type="caution">
    <text evidence="3">The sequence shown here is derived from an EMBL/GenBank/DDBJ whole genome shotgun (WGS) entry which is preliminary data.</text>
</comment>
<dbReference type="PANTHER" id="PTHR11138:SF5">
    <property type="entry name" value="METHIONYL-TRNA FORMYLTRANSFERASE, MITOCHONDRIAL"/>
    <property type="match status" value="1"/>
</dbReference>
<dbReference type="AlphaFoldDB" id="A0A840WHE8"/>
<evidence type="ECO:0000259" key="2">
    <source>
        <dbReference type="Pfam" id="PF02911"/>
    </source>
</evidence>
<dbReference type="GO" id="GO:0099619">
    <property type="term" value="F:UDP-4-amino-4-deoxy-L-arabinose formyltransferase activity"/>
    <property type="evidence" value="ECO:0007669"/>
    <property type="project" value="UniProtKB-EC"/>
</dbReference>
<feature type="domain" description="Formyl transferase N-terminal" evidence="1">
    <location>
        <begin position="62"/>
        <end position="163"/>
    </location>
</feature>
<keyword evidence="3" id="KW-0560">Oxidoreductase</keyword>
<dbReference type="GO" id="GO:0005829">
    <property type="term" value="C:cytosol"/>
    <property type="evidence" value="ECO:0007669"/>
    <property type="project" value="TreeGrafter"/>
</dbReference>
<evidence type="ECO:0000313" key="4">
    <source>
        <dbReference type="Proteomes" id="UP000553766"/>
    </source>
</evidence>
<dbReference type="PANTHER" id="PTHR11138">
    <property type="entry name" value="METHIONYL-TRNA FORMYLTRANSFERASE"/>
    <property type="match status" value="1"/>
</dbReference>
<dbReference type="InterPro" id="IPR005793">
    <property type="entry name" value="Formyl_trans_C"/>
</dbReference>
<dbReference type="GO" id="GO:0099618">
    <property type="term" value="F:UDP-glucuronate dehydrogenase activity"/>
    <property type="evidence" value="ECO:0007669"/>
    <property type="project" value="UniProtKB-EC"/>
</dbReference>
<gene>
    <name evidence="3" type="ORF">FHS89_000546</name>
</gene>
<proteinExistence type="predicted"/>
<dbReference type="Proteomes" id="UP000553766">
    <property type="component" value="Unassembled WGS sequence"/>
</dbReference>
<dbReference type="InterPro" id="IPR011034">
    <property type="entry name" value="Formyl_transferase-like_C_sf"/>
</dbReference>
<dbReference type="EC" id="2.1.2.13" evidence="3"/>
<sequence length="349" mass="39015">MTTHRPLRILILCTVSTGLDAVQAVLSQTNDVVGLVGLHPDQADPTAISGYVDIRSFCTKNDLPAYLVQSYTLSQQGDRLLFDKLDFDLIWVAGWQRLIPKWLIEMAPLGALGSHGSPDGIQGGRGRSPQNWALILGCRQFSIALFRITPGVDEGDVIAEQSFFYEEQDDIVVSYYRASIATADMVCEVLNNPAMFDTARPQNGMARYLPQRRPQDGWVDWNLPARTIARHARALTRPYPGLQTSIGDMDLRLWRCQVFDDVVSAEPGAIQTVFLTGEFLVSCGDGRLLVRDWTASNSRWLPKVGNILKGKSFDETMAGIIDGHQSRYDDQLLSRRLAPWMRKHQGHTI</sequence>
<organism evidence="3 4">
    <name type="scientific">Rubricella aquisinus</name>
    <dbReference type="NCBI Taxonomy" id="2028108"/>
    <lineage>
        <taxon>Bacteria</taxon>
        <taxon>Pseudomonadati</taxon>
        <taxon>Pseudomonadota</taxon>
        <taxon>Alphaproteobacteria</taxon>
        <taxon>Rhodobacterales</taxon>
        <taxon>Paracoccaceae</taxon>
        <taxon>Rubricella</taxon>
    </lineage>
</organism>
<dbReference type="GO" id="GO:0004479">
    <property type="term" value="F:methionyl-tRNA formyltransferase activity"/>
    <property type="evidence" value="ECO:0007669"/>
    <property type="project" value="TreeGrafter"/>
</dbReference>
<evidence type="ECO:0000313" key="3">
    <source>
        <dbReference type="EMBL" id="MBB5514548.1"/>
    </source>
</evidence>
<accession>A0A840WHE8</accession>
<dbReference type="Pfam" id="PF00551">
    <property type="entry name" value="Formyl_trans_N"/>
    <property type="match status" value="1"/>
</dbReference>
<evidence type="ECO:0000259" key="1">
    <source>
        <dbReference type="Pfam" id="PF00551"/>
    </source>
</evidence>
<dbReference type="EC" id="1.1.1.305" evidence="3"/>
<feature type="domain" description="Formyl transferase C-terminal" evidence="2">
    <location>
        <begin position="214"/>
        <end position="294"/>
    </location>
</feature>
<dbReference type="Pfam" id="PF02911">
    <property type="entry name" value="Formyl_trans_C"/>
    <property type="match status" value="1"/>
</dbReference>
<dbReference type="Gene3D" id="3.40.50.12230">
    <property type="match status" value="1"/>
</dbReference>
<keyword evidence="3" id="KW-0808">Transferase</keyword>
<dbReference type="InterPro" id="IPR002376">
    <property type="entry name" value="Formyl_transf_N"/>
</dbReference>
<dbReference type="SUPFAM" id="SSF50486">
    <property type="entry name" value="FMT C-terminal domain-like"/>
    <property type="match status" value="1"/>
</dbReference>
<protein>
    <submittedName>
        <fullName evidence="3">UDP-4-amino-4-deoxy-L-arabinose formyltransferase/UDP-glucuronic acid dehydrogenase (UDP-4-keto-hexauronic acid decarboxylating)</fullName>
        <ecNumber evidence="3">1.1.1.305</ecNumber>
        <ecNumber evidence="3">2.1.2.13</ecNumber>
    </submittedName>
</protein>
<dbReference type="SUPFAM" id="SSF53328">
    <property type="entry name" value="Formyltransferase"/>
    <property type="match status" value="1"/>
</dbReference>
<keyword evidence="4" id="KW-1185">Reference proteome</keyword>
<dbReference type="RefSeq" id="WP_184008216.1">
    <property type="nucleotide sequence ID" value="NZ_JACIJS010000001.1"/>
</dbReference>
<dbReference type="InterPro" id="IPR036477">
    <property type="entry name" value="Formyl_transf_N_sf"/>
</dbReference>
<reference evidence="3 4" key="1">
    <citation type="submission" date="2020-08" db="EMBL/GenBank/DDBJ databases">
        <title>Genomic Encyclopedia of Type Strains, Phase IV (KMG-IV): sequencing the most valuable type-strain genomes for metagenomic binning, comparative biology and taxonomic classification.</title>
        <authorList>
            <person name="Goeker M."/>
        </authorList>
    </citation>
    <scope>NUCLEOTIDE SEQUENCE [LARGE SCALE GENOMIC DNA]</scope>
    <source>
        <strain evidence="3 4">DSM 103377</strain>
    </source>
</reference>
<dbReference type="EMBL" id="JACIJS010000001">
    <property type="protein sequence ID" value="MBB5514548.1"/>
    <property type="molecule type" value="Genomic_DNA"/>
</dbReference>
<name>A0A840WHE8_9RHOB</name>